<dbReference type="OrthoDB" id="407298at2759"/>
<accession>K2RMI2</accession>
<name>K2RMI2_MACPH</name>
<organism evidence="2 3">
    <name type="scientific">Macrophomina phaseolina (strain MS6)</name>
    <name type="common">Charcoal rot fungus</name>
    <dbReference type="NCBI Taxonomy" id="1126212"/>
    <lineage>
        <taxon>Eukaryota</taxon>
        <taxon>Fungi</taxon>
        <taxon>Dikarya</taxon>
        <taxon>Ascomycota</taxon>
        <taxon>Pezizomycotina</taxon>
        <taxon>Dothideomycetes</taxon>
        <taxon>Dothideomycetes incertae sedis</taxon>
        <taxon>Botryosphaeriales</taxon>
        <taxon>Botryosphaeriaceae</taxon>
        <taxon>Macrophomina</taxon>
    </lineage>
</organism>
<comment type="caution">
    <text evidence="2">The sequence shown here is derived from an EMBL/GenBank/DDBJ whole genome shotgun (WGS) entry which is preliminary data.</text>
</comment>
<feature type="non-terminal residue" evidence="2">
    <location>
        <position position="84"/>
    </location>
</feature>
<keyword evidence="1" id="KW-0472">Membrane</keyword>
<reference evidence="2 3" key="1">
    <citation type="journal article" date="2012" name="BMC Genomics">
        <title>Tools to kill: Genome of one of the most destructive plant pathogenic fungi Macrophomina phaseolina.</title>
        <authorList>
            <person name="Islam M.S."/>
            <person name="Haque M.S."/>
            <person name="Islam M.M."/>
            <person name="Emdad E.M."/>
            <person name="Halim A."/>
            <person name="Hossen Q.M.M."/>
            <person name="Hossain M.Z."/>
            <person name="Ahmed B."/>
            <person name="Rahim S."/>
            <person name="Rahman M.S."/>
            <person name="Alam M.M."/>
            <person name="Hou S."/>
            <person name="Wan X."/>
            <person name="Saito J.A."/>
            <person name="Alam M."/>
        </authorList>
    </citation>
    <scope>NUCLEOTIDE SEQUENCE [LARGE SCALE GENOMIC DNA]</scope>
    <source>
        <strain evidence="2 3">MS6</strain>
    </source>
</reference>
<evidence type="ECO:0000256" key="1">
    <source>
        <dbReference type="SAM" id="Phobius"/>
    </source>
</evidence>
<dbReference type="InParanoid" id="K2RMI2"/>
<protein>
    <submittedName>
        <fullName evidence="2">Uncharacterized protein</fullName>
    </submittedName>
</protein>
<dbReference type="EMBL" id="AHHD01000475">
    <property type="protein sequence ID" value="EKG11399.1"/>
    <property type="molecule type" value="Genomic_DNA"/>
</dbReference>
<dbReference type="HOGENOM" id="CLU_2549173_0_0_1"/>
<keyword evidence="1" id="KW-0812">Transmembrane</keyword>
<keyword evidence="1" id="KW-1133">Transmembrane helix</keyword>
<proteinExistence type="predicted"/>
<gene>
    <name evidence="2" type="ORF">MPH_11494</name>
</gene>
<evidence type="ECO:0000313" key="3">
    <source>
        <dbReference type="Proteomes" id="UP000007129"/>
    </source>
</evidence>
<evidence type="ECO:0000313" key="2">
    <source>
        <dbReference type="EMBL" id="EKG11399.1"/>
    </source>
</evidence>
<feature type="transmembrane region" description="Helical" evidence="1">
    <location>
        <begin position="12"/>
        <end position="32"/>
    </location>
</feature>
<sequence length="84" mass="9457">MVNFFTTVVGIFTRLINGLTALTSFLLFVIWLHTRDLYYTIANLFLPSRRVGRVVPPGRPGHRAVWPNFKAPIQASDSRSPCPA</sequence>
<dbReference type="Proteomes" id="UP000007129">
    <property type="component" value="Unassembled WGS sequence"/>
</dbReference>
<dbReference type="VEuPathDB" id="FungiDB:MPH_11494"/>
<dbReference type="AlphaFoldDB" id="K2RMI2"/>